<comment type="caution">
    <text evidence="1">The sequence shown here is derived from an EMBL/GenBank/DDBJ whole genome shotgun (WGS) entry which is preliminary data.</text>
</comment>
<name>A0A4V3UP23_9EURO</name>
<reference evidence="1 2" key="1">
    <citation type="submission" date="2019-03" db="EMBL/GenBank/DDBJ databases">
        <title>The genome sequence of a newly discovered highly antifungal drug resistant Aspergillus species, Aspergillus tanneri NIH 1004.</title>
        <authorList>
            <person name="Mounaud S."/>
            <person name="Singh I."/>
            <person name="Joardar V."/>
            <person name="Pakala S."/>
            <person name="Pakala S."/>
            <person name="Venepally P."/>
            <person name="Hoover J."/>
            <person name="Nierman W."/>
            <person name="Chung J."/>
            <person name="Losada L."/>
        </authorList>
    </citation>
    <scope>NUCLEOTIDE SEQUENCE [LARGE SCALE GENOMIC DNA]</scope>
    <source>
        <strain evidence="1 2">NIH1004</strain>
    </source>
</reference>
<proteinExistence type="predicted"/>
<dbReference type="EMBL" id="SOSA01000267">
    <property type="protein sequence ID" value="THC93404.1"/>
    <property type="molecule type" value="Genomic_DNA"/>
</dbReference>
<evidence type="ECO:0000313" key="2">
    <source>
        <dbReference type="Proteomes" id="UP000308092"/>
    </source>
</evidence>
<dbReference type="AlphaFoldDB" id="A0A4V3UP23"/>
<evidence type="ECO:0000313" key="1">
    <source>
        <dbReference type="EMBL" id="THC93404.1"/>
    </source>
</evidence>
<sequence length="16" mass="1714">MIKSPLNSCTGPFVYG</sequence>
<dbReference type="Proteomes" id="UP000308092">
    <property type="component" value="Unassembled WGS sequence"/>
</dbReference>
<dbReference type="VEuPathDB" id="FungiDB:EYZ11_007130"/>
<keyword evidence="2" id="KW-1185">Reference proteome</keyword>
<organism evidence="1 2">
    <name type="scientific">Aspergillus tanneri</name>
    <dbReference type="NCBI Taxonomy" id="1220188"/>
    <lineage>
        <taxon>Eukaryota</taxon>
        <taxon>Fungi</taxon>
        <taxon>Dikarya</taxon>
        <taxon>Ascomycota</taxon>
        <taxon>Pezizomycotina</taxon>
        <taxon>Eurotiomycetes</taxon>
        <taxon>Eurotiomycetidae</taxon>
        <taxon>Eurotiales</taxon>
        <taxon>Aspergillaceae</taxon>
        <taxon>Aspergillus</taxon>
        <taxon>Aspergillus subgen. Circumdati</taxon>
    </lineage>
</organism>
<accession>A0A4V3UP23</accession>
<protein>
    <submittedName>
        <fullName evidence="1">Uncharacterized protein</fullName>
    </submittedName>
</protein>
<gene>
    <name evidence="1" type="ORF">EYZ11_007130</name>
</gene>